<dbReference type="EMBL" id="QKLP01000012">
    <property type="protein sequence ID" value="PYF42241.1"/>
    <property type="molecule type" value="Genomic_DNA"/>
</dbReference>
<protein>
    <recommendedName>
        <fullName evidence="3">ExiS</fullName>
    </recommendedName>
</protein>
<organism evidence="1 2">
    <name type="scientific">Metamycoplasma alkalescens</name>
    <dbReference type="NCBI Taxonomy" id="45363"/>
    <lineage>
        <taxon>Bacteria</taxon>
        <taxon>Bacillati</taxon>
        <taxon>Mycoplasmatota</taxon>
        <taxon>Mycoplasmoidales</taxon>
        <taxon>Metamycoplasmataceae</taxon>
        <taxon>Metamycoplasma</taxon>
    </lineage>
</organism>
<evidence type="ECO:0008006" key="3">
    <source>
        <dbReference type="Google" id="ProtNLM"/>
    </source>
</evidence>
<name>A0A318U4D4_9BACT</name>
<proteinExistence type="predicted"/>
<gene>
    <name evidence="1" type="ORF">BCF88_1121</name>
</gene>
<evidence type="ECO:0000313" key="2">
    <source>
        <dbReference type="Proteomes" id="UP000247715"/>
    </source>
</evidence>
<reference evidence="1 2" key="1">
    <citation type="submission" date="2018-06" db="EMBL/GenBank/DDBJ databases">
        <title>Genomic Encyclopedia of Archaeal and Bacterial Type Strains, Phase II (KMG-II): from individual species to whole genera.</title>
        <authorList>
            <person name="Goeker M."/>
        </authorList>
    </citation>
    <scope>NUCLEOTIDE SEQUENCE [LARGE SCALE GENOMIC DNA]</scope>
    <source>
        <strain evidence="1 2">ATCC 29103</strain>
    </source>
</reference>
<evidence type="ECO:0000313" key="1">
    <source>
        <dbReference type="EMBL" id="PYF42241.1"/>
    </source>
</evidence>
<sequence length="155" mass="19010">MNLKALLHKHNPKNFNAWKDKFQASFLINLKKWMKKENISLKFIKNYYEVLFYWSFVNFKRELQLKNLLELNNFTVKFSNLKLDSIFKVDLIVKKNNIRYFLQLKNKFENLNQEEKQILMHFSNSRNSIPILVIRKGNKYIFWNLIIQEEVKFLE</sequence>
<comment type="caution">
    <text evidence="1">The sequence shown here is derived from an EMBL/GenBank/DDBJ whole genome shotgun (WGS) entry which is preliminary data.</text>
</comment>
<accession>A0A318U4D4</accession>
<dbReference type="AlphaFoldDB" id="A0A318U4D4"/>
<dbReference type="Proteomes" id="UP000247715">
    <property type="component" value="Unassembled WGS sequence"/>
</dbReference>